<name>A0A1F7XPG0_9BACT</name>
<evidence type="ECO:0000256" key="1">
    <source>
        <dbReference type="ARBA" id="ARBA00001933"/>
    </source>
</evidence>
<dbReference type="InterPro" id="IPR010970">
    <property type="entry name" value="Cys_dSase_SufS"/>
</dbReference>
<dbReference type="InterPro" id="IPR020578">
    <property type="entry name" value="Aminotrans_V_PyrdxlP_BS"/>
</dbReference>
<evidence type="ECO:0000256" key="2">
    <source>
        <dbReference type="ARBA" id="ARBA00010447"/>
    </source>
</evidence>
<evidence type="ECO:0000313" key="10">
    <source>
        <dbReference type="EMBL" id="OGM16927.1"/>
    </source>
</evidence>
<dbReference type="InterPro" id="IPR016454">
    <property type="entry name" value="Cysteine_dSase"/>
</dbReference>
<dbReference type="PANTHER" id="PTHR43586">
    <property type="entry name" value="CYSTEINE DESULFURASE"/>
    <property type="match status" value="1"/>
</dbReference>
<organism evidence="10 11">
    <name type="scientific">Candidatus Woesebacteria bacterium RBG_19FT_COMBO_37_29</name>
    <dbReference type="NCBI Taxonomy" id="1802486"/>
    <lineage>
        <taxon>Bacteria</taxon>
        <taxon>Candidatus Woeseibacteriota</taxon>
    </lineage>
</organism>
<dbReference type="InterPro" id="IPR015424">
    <property type="entry name" value="PyrdxlP-dep_Trfase"/>
</dbReference>
<dbReference type="GO" id="GO:0006534">
    <property type="term" value="P:cysteine metabolic process"/>
    <property type="evidence" value="ECO:0007669"/>
    <property type="project" value="UniProtKB-UniRule"/>
</dbReference>
<dbReference type="InterPro" id="IPR015421">
    <property type="entry name" value="PyrdxlP-dep_Trfase_major"/>
</dbReference>
<sequence>MNKSKKNTLNVKGDFPILRNNNLAYLDSGATSLKPRSVIQAVNSYNSKYSANVHRGIYKMSEKATLEYEKARELIADFINARFDEIVFVRNTTEAINLVAYVWGEATIRKQDNILASVMEHHSNFVPWQELAKRKKAQFRVIDIKNGELDLKDFAKKLNSNTKLVAITHVSNVLGTINPIKEIIRIAHKNGALVLVDGAQAAPHLKVDVKDLGCDFYAFSGHKMLGPTGIGVLWARKEILDGMQPFMFGGSMIEQVSLKNSTFNHSPEKFEAGTPDISGAIGFGEAVKYLSQIGMDKIVSYEEDLRNYAYLKLSKIKDLTIYGPKDINKKCGVFAFNIQGIHPHDLATILDEEGIAVRAGHHCAMPLHTSLHLIASVRASFYIYNDKDDVDKLVAALNKAIKVFK</sequence>
<comment type="similarity">
    <text evidence="2 8">Belongs to the class-V pyridoxal-phosphate-dependent aminotransferase family. Csd subfamily.</text>
</comment>
<evidence type="ECO:0000256" key="5">
    <source>
        <dbReference type="ARBA" id="ARBA00022898"/>
    </source>
</evidence>
<dbReference type="GO" id="GO:0030170">
    <property type="term" value="F:pyridoxal phosphate binding"/>
    <property type="evidence" value="ECO:0007669"/>
    <property type="project" value="UniProtKB-UniRule"/>
</dbReference>
<evidence type="ECO:0000256" key="7">
    <source>
        <dbReference type="RuleBase" id="RU004504"/>
    </source>
</evidence>
<dbReference type="NCBIfam" id="TIGR01979">
    <property type="entry name" value="sufS"/>
    <property type="match status" value="1"/>
</dbReference>
<comment type="function">
    <text evidence="8">Catalyzes the removal of elemental sulfur and selenium atoms from L-cysteine, L-cystine, L-selenocysteine, and L-selenocystine to produce L-alanine.</text>
</comment>
<evidence type="ECO:0000256" key="8">
    <source>
        <dbReference type="RuleBase" id="RU004506"/>
    </source>
</evidence>
<dbReference type="PROSITE" id="PS00595">
    <property type="entry name" value="AA_TRANSFER_CLASS_5"/>
    <property type="match status" value="1"/>
</dbReference>
<dbReference type="SUPFAM" id="SSF53383">
    <property type="entry name" value="PLP-dependent transferases"/>
    <property type="match status" value="1"/>
</dbReference>
<gene>
    <name evidence="10" type="ORF">A2V55_00915</name>
</gene>
<evidence type="ECO:0000259" key="9">
    <source>
        <dbReference type="Pfam" id="PF00266"/>
    </source>
</evidence>
<dbReference type="AlphaFoldDB" id="A0A1F7XPG0"/>
<dbReference type="Gene3D" id="3.90.1150.10">
    <property type="entry name" value="Aspartate Aminotransferase, domain 1"/>
    <property type="match status" value="1"/>
</dbReference>
<proteinExistence type="inferred from homology"/>
<protein>
    <recommendedName>
        <fullName evidence="3 8">Cysteine desulfurase</fullName>
        <ecNumber evidence="3 8">2.8.1.7</ecNumber>
    </recommendedName>
</protein>
<comment type="catalytic activity">
    <reaction evidence="6 8">
        <text>(sulfur carrier)-H + L-cysteine = (sulfur carrier)-SH + L-alanine</text>
        <dbReference type="Rhea" id="RHEA:43892"/>
        <dbReference type="Rhea" id="RHEA-COMP:14737"/>
        <dbReference type="Rhea" id="RHEA-COMP:14739"/>
        <dbReference type="ChEBI" id="CHEBI:29917"/>
        <dbReference type="ChEBI" id="CHEBI:35235"/>
        <dbReference type="ChEBI" id="CHEBI:57972"/>
        <dbReference type="ChEBI" id="CHEBI:64428"/>
        <dbReference type="EC" id="2.8.1.7"/>
    </reaction>
</comment>
<comment type="cofactor">
    <cofactor evidence="1 7">
        <name>pyridoxal 5'-phosphate</name>
        <dbReference type="ChEBI" id="CHEBI:597326"/>
    </cofactor>
</comment>
<dbReference type="InterPro" id="IPR000192">
    <property type="entry name" value="Aminotrans_V_dom"/>
</dbReference>
<evidence type="ECO:0000256" key="3">
    <source>
        <dbReference type="ARBA" id="ARBA00012239"/>
    </source>
</evidence>
<reference evidence="10 11" key="1">
    <citation type="journal article" date="2016" name="Nat. Commun.">
        <title>Thousands of microbial genomes shed light on interconnected biogeochemical processes in an aquifer system.</title>
        <authorList>
            <person name="Anantharaman K."/>
            <person name="Brown C.T."/>
            <person name="Hug L.A."/>
            <person name="Sharon I."/>
            <person name="Castelle C.J."/>
            <person name="Probst A.J."/>
            <person name="Thomas B.C."/>
            <person name="Singh A."/>
            <person name="Wilkins M.J."/>
            <person name="Karaoz U."/>
            <person name="Brodie E.L."/>
            <person name="Williams K.H."/>
            <person name="Hubbard S.S."/>
            <person name="Banfield J.F."/>
        </authorList>
    </citation>
    <scope>NUCLEOTIDE SEQUENCE [LARGE SCALE GENOMIC DNA]</scope>
</reference>
<accession>A0A1F7XPG0</accession>
<dbReference type="InterPro" id="IPR015422">
    <property type="entry name" value="PyrdxlP-dep_Trfase_small"/>
</dbReference>
<dbReference type="EMBL" id="MGFY01000012">
    <property type="protein sequence ID" value="OGM16927.1"/>
    <property type="molecule type" value="Genomic_DNA"/>
</dbReference>
<dbReference type="PIRSF" id="PIRSF005572">
    <property type="entry name" value="NifS"/>
    <property type="match status" value="1"/>
</dbReference>
<dbReference type="PANTHER" id="PTHR43586:SF8">
    <property type="entry name" value="CYSTEINE DESULFURASE 1, CHLOROPLASTIC"/>
    <property type="match status" value="1"/>
</dbReference>
<keyword evidence="5 8" id="KW-0663">Pyridoxal phosphate</keyword>
<dbReference type="Pfam" id="PF00266">
    <property type="entry name" value="Aminotran_5"/>
    <property type="match status" value="1"/>
</dbReference>
<feature type="domain" description="Aminotransferase class V" evidence="9">
    <location>
        <begin position="25"/>
        <end position="393"/>
    </location>
</feature>
<evidence type="ECO:0000256" key="4">
    <source>
        <dbReference type="ARBA" id="ARBA00022679"/>
    </source>
</evidence>
<evidence type="ECO:0000313" key="11">
    <source>
        <dbReference type="Proteomes" id="UP000178401"/>
    </source>
</evidence>
<dbReference type="Gene3D" id="3.40.640.10">
    <property type="entry name" value="Type I PLP-dependent aspartate aminotransferase-like (Major domain)"/>
    <property type="match status" value="1"/>
</dbReference>
<comment type="caution">
    <text evidence="10">The sequence shown here is derived from an EMBL/GenBank/DDBJ whole genome shotgun (WGS) entry which is preliminary data.</text>
</comment>
<dbReference type="Proteomes" id="UP000178401">
    <property type="component" value="Unassembled WGS sequence"/>
</dbReference>
<evidence type="ECO:0000256" key="6">
    <source>
        <dbReference type="ARBA" id="ARBA00050776"/>
    </source>
</evidence>
<dbReference type="EC" id="2.8.1.7" evidence="3 8"/>
<dbReference type="CDD" id="cd06453">
    <property type="entry name" value="SufS_like"/>
    <property type="match status" value="1"/>
</dbReference>
<keyword evidence="4 8" id="KW-0808">Transferase</keyword>
<dbReference type="GO" id="GO:0031071">
    <property type="term" value="F:cysteine desulfurase activity"/>
    <property type="evidence" value="ECO:0007669"/>
    <property type="project" value="UniProtKB-UniRule"/>
</dbReference>